<evidence type="ECO:0000256" key="1">
    <source>
        <dbReference type="ARBA" id="ARBA00006484"/>
    </source>
</evidence>
<comment type="similarity">
    <text evidence="1">Belongs to the short-chain dehydrogenases/reductases (SDR) family.</text>
</comment>
<keyword evidence="2" id="KW-0560">Oxidoreductase</keyword>
<proteinExistence type="inferred from homology"/>
<evidence type="ECO:0000256" key="2">
    <source>
        <dbReference type="ARBA" id="ARBA00023002"/>
    </source>
</evidence>
<keyword evidence="4" id="KW-1185">Reference proteome</keyword>
<dbReference type="Proteomes" id="UP000253769">
    <property type="component" value="Unassembled WGS sequence"/>
</dbReference>
<accession>A0A369W8C4</accession>
<dbReference type="GO" id="GO:0016616">
    <property type="term" value="F:oxidoreductase activity, acting on the CH-OH group of donors, NAD or NADP as acceptor"/>
    <property type="evidence" value="ECO:0007669"/>
    <property type="project" value="TreeGrafter"/>
</dbReference>
<name>A0A369W8C4_9GAMM</name>
<dbReference type="PROSITE" id="PS00061">
    <property type="entry name" value="ADH_SHORT"/>
    <property type="match status" value="1"/>
</dbReference>
<dbReference type="OrthoDB" id="9803333at2"/>
<evidence type="ECO:0000313" key="3">
    <source>
        <dbReference type="EMBL" id="RDE18248.1"/>
    </source>
</evidence>
<dbReference type="AlphaFoldDB" id="A0A369W8C4"/>
<evidence type="ECO:0000313" key="4">
    <source>
        <dbReference type="Proteomes" id="UP000253769"/>
    </source>
</evidence>
<dbReference type="RefSeq" id="WP_114696824.1">
    <property type="nucleotide sequence ID" value="NZ_QQOH01000005.1"/>
</dbReference>
<dbReference type="InterPro" id="IPR020904">
    <property type="entry name" value="Sc_DH/Rdtase_CS"/>
</dbReference>
<protein>
    <submittedName>
        <fullName evidence="3">SDR family NAD(P)-dependent oxidoreductase</fullName>
    </submittedName>
</protein>
<dbReference type="PRINTS" id="PR00081">
    <property type="entry name" value="GDHRDH"/>
</dbReference>
<dbReference type="PRINTS" id="PR00080">
    <property type="entry name" value="SDRFAMILY"/>
</dbReference>
<dbReference type="SUPFAM" id="SSF51735">
    <property type="entry name" value="NAD(P)-binding Rossmann-fold domains"/>
    <property type="match status" value="1"/>
</dbReference>
<dbReference type="FunFam" id="3.40.50.720:FF:000084">
    <property type="entry name" value="Short-chain dehydrogenase reductase"/>
    <property type="match status" value="1"/>
</dbReference>
<dbReference type="InterPro" id="IPR036291">
    <property type="entry name" value="NAD(P)-bd_dom_sf"/>
</dbReference>
<comment type="caution">
    <text evidence="3">The sequence shown here is derived from an EMBL/GenBank/DDBJ whole genome shotgun (WGS) entry which is preliminary data.</text>
</comment>
<organism evidence="3 4">
    <name type="scientific">Motiliproteus coralliicola</name>
    <dbReference type="NCBI Taxonomy" id="2283196"/>
    <lineage>
        <taxon>Bacteria</taxon>
        <taxon>Pseudomonadati</taxon>
        <taxon>Pseudomonadota</taxon>
        <taxon>Gammaproteobacteria</taxon>
        <taxon>Oceanospirillales</taxon>
        <taxon>Oceanospirillaceae</taxon>
        <taxon>Motiliproteus</taxon>
    </lineage>
</organism>
<dbReference type="Gene3D" id="3.40.50.720">
    <property type="entry name" value="NAD(P)-binding Rossmann-like Domain"/>
    <property type="match status" value="1"/>
</dbReference>
<dbReference type="Pfam" id="PF13561">
    <property type="entry name" value="adh_short_C2"/>
    <property type="match status" value="1"/>
</dbReference>
<dbReference type="EMBL" id="QQOH01000005">
    <property type="protein sequence ID" value="RDE18248.1"/>
    <property type="molecule type" value="Genomic_DNA"/>
</dbReference>
<dbReference type="InterPro" id="IPR002347">
    <property type="entry name" value="SDR_fam"/>
</dbReference>
<sequence length="256" mass="26606">MNNALNAFSLAGRVALVSGASSGIGRAVAQALAAAGAQVLVVARRAEALQQTVALIEQQGGQAAALVADLSDFDGLAELVARAGEPFGAPDILVNAAGLNLRQRVDEISPQSWDQTLDINLKVPFFLARAMVPAMKAKGWGRVINIASLQSQRAFANSLPYGASKGGVAQMTRAMAEAWSAEGIGCNAIAPGFFPTELTAPVFEDSDRSQQLADQTAIGRNGQLSDLDGPLIFLCSRASDYVTGQVLFVDGGFTAK</sequence>
<gene>
    <name evidence="3" type="ORF">DV711_16405</name>
</gene>
<reference evidence="3 4" key="1">
    <citation type="submission" date="2018-07" db="EMBL/GenBank/DDBJ databases">
        <title>Motiliproteus coralliicola sp. nov., a bacterium isolated from Coral.</title>
        <authorList>
            <person name="Wang G."/>
        </authorList>
    </citation>
    <scope>NUCLEOTIDE SEQUENCE [LARGE SCALE GENOMIC DNA]</scope>
    <source>
        <strain evidence="3 4">C34</strain>
    </source>
</reference>
<dbReference type="PANTHER" id="PTHR42760:SF5">
    <property type="entry name" value="2-DEHYDRO-3-DEOXY-D-GLUCONATE 5-DEHYDROGENASE"/>
    <property type="match status" value="1"/>
</dbReference>
<dbReference type="PANTHER" id="PTHR42760">
    <property type="entry name" value="SHORT-CHAIN DEHYDROGENASES/REDUCTASES FAMILY MEMBER"/>
    <property type="match status" value="1"/>
</dbReference>